<evidence type="ECO:0000256" key="10">
    <source>
        <dbReference type="ARBA" id="ARBA00031323"/>
    </source>
</evidence>
<keyword evidence="5" id="KW-0963">Cytoplasm</keyword>
<comment type="similarity">
    <text evidence="2">Belongs to the methyltransferase superfamily. L-isoaspartyl/D-aspartyl protein methyltransferase family.</text>
</comment>
<evidence type="ECO:0000256" key="11">
    <source>
        <dbReference type="ARBA" id="ARBA00031350"/>
    </source>
</evidence>
<dbReference type="InterPro" id="IPR029063">
    <property type="entry name" value="SAM-dependent_MTases_sf"/>
</dbReference>
<keyword evidence="8" id="KW-0949">S-adenosyl-L-methionine</keyword>
<evidence type="ECO:0000313" key="13">
    <source>
        <dbReference type="Proteomes" id="UP001596083"/>
    </source>
</evidence>
<keyword evidence="13" id="KW-1185">Reference proteome</keyword>
<comment type="caution">
    <text evidence="12">The sequence shown here is derived from an EMBL/GenBank/DDBJ whole genome shotgun (WGS) entry which is preliminary data.</text>
</comment>
<dbReference type="PANTHER" id="PTHR11579:SF0">
    <property type="entry name" value="PROTEIN-L-ISOASPARTATE(D-ASPARTATE) O-METHYLTRANSFERASE"/>
    <property type="match status" value="1"/>
</dbReference>
<sequence>MTDQTTTGPSLATRMAAYAARLRERGAIRTSDVQRAFATVPRHLFLPGGYYTSGRYVPVPDAPGPELLAHIYSDTALMTHVPASQDAAGRYSSTSQPRVIAAMLEALHLAPGMRVLEVGAGTGYNASLIAAITGTEVVTIDVSPVIVTEAARAAKRAGQKNVTALPADGYLGHPAKGPYDRIVVTCGVTGISPHWLDQLTEDGLIVAPVAHGGFHPTLAVTRDGSQLVGRGVASSDFMSAAGPLYVWPAGQTPALTQPLEPRPLTTRENAGPALEPEAYYDLWFRLGTRTGRTTRARIQGLDPAQGMACLHTPRRGAAWIQRTGHLHHTGDQAIADDLQTLVDNWVELGRPGITDHYTVLERAREDVPLHYPAGWRLHEDYRRD</sequence>
<dbReference type="PANTHER" id="PTHR11579">
    <property type="entry name" value="PROTEIN-L-ISOASPARTATE O-METHYLTRANSFERASE"/>
    <property type="match status" value="1"/>
</dbReference>
<dbReference type="CDD" id="cd02440">
    <property type="entry name" value="AdoMet_MTases"/>
    <property type="match status" value="1"/>
</dbReference>
<evidence type="ECO:0000256" key="4">
    <source>
        <dbReference type="ARBA" id="ARBA00013346"/>
    </source>
</evidence>
<dbReference type="Gene3D" id="3.40.50.150">
    <property type="entry name" value="Vaccinia Virus protein VP39"/>
    <property type="match status" value="1"/>
</dbReference>
<dbReference type="RefSeq" id="WP_390320559.1">
    <property type="nucleotide sequence ID" value="NZ_JBHSPB010000024.1"/>
</dbReference>
<comment type="subcellular location">
    <subcellularLocation>
        <location evidence="1">Cytoplasm</location>
    </subcellularLocation>
</comment>
<dbReference type="Pfam" id="PF01135">
    <property type="entry name" value="PCMT"/>
    <property type="match status" value="1"/>
</dbReference>
<evidence type="ECO:0000256" key="2">
    <source>
        <dbReference type="ARBA" id="ARBA00005369"/>
    </source>
</evidence>
<proteinExistence type="inferred from homology"/>
<dbReference type="SUPFAM" id="SSF53335">
    <property type="entry name" value="S-adenosyl-L-methionine-dependent methyltransferases"/>
    <property type="match status" value="1"/>
</dbReference>
<evidence type="ECO:0000256" key="5">
    <source>
        <dbReference type="ARBA" id="ARBA00022490"/>
    </source>
</evidence>
<dbReference type="Proteomes" id="UP001596083">
    <property type="component" value="Unassembled WGS sequence"/>
</dbReference>
<evidence type="ECO:0000256" key="7">
    <source>
        <dbReference type="ARBA" id="ARBA00022679"/>
    </source>
</evidence>
<dbReference type="EC" id="2.1.1.77" evidence="3"/>
<evidence type="ECO:0000256" key="6">
    <source>
        <dbReference type="ARBA" id="ARBA00022603"/>
    </source>
</evidence>
<accession>A0ABW0Z5M3</accession>
<keyword evidence="6" id="KW-0489">Methyltransferase</keyword>
<evidence type="ECO:0000256" key="3">
    <source>
        <dbReference type="ARBA" id="ARBA00011890"/>
    </source>
</evidence>
<evidence type="ECO:0000313" key="12">
    <source>
        <dbReference type="EMBL" id="MFC5724124.1"/>
    </source>
</evidence>
<evidence type="ECO:0000256" key="1">
    <source>
        <dbReference type="ARBA" id="ARBA00004496"/>
    </source>
</evidence>
<protein>
    <recommendedName>
        <fullName evidence="4">Protein-L-isoaspartate O-methyltransferase</fullName>
        <ecNumber evidence="3">2.1.1.77</ecNumber>
    </recommendedName>
    <alternativeName>
        <fullName evidence="11">L-isoaspartyl protein carboxyl methyltransferase</fullName>
    </alternativeName>
    <alternativeName>
        <fullName evidence="9">Protein L-isoaspartyl methyltransferase</fullName>
    </alternativeName>
    <alternativeName>
        <fullName evidence="10">Protein-beta-aspartate methyltransferase</fullName>
    </alternativeName>
</protein>
<gene>
    <name evidence="12" type="ORF">ACFP1Z_28545</name>
</gene>
<organism evidence="12 13">
    <name type="scientific">Streptomyces gamaensis</name>
    <dbReference type="NCBI Taxonomy" id="1763542"/>
    <lineage>
        <taxon>Bacteria</taxon>
        <taxon>Bacillati</taxon>
        <taxon>Actinomycetota</taxon>
        <taxon>Actinomycetes</taxon>
        <taxon>Kitasatosporales</taxon>
        <taxon>Streptomycetaceae</taxon>
        <taxon>Streptomyces</taxon>
    </lineage>
</organism>
<evidence type="ECO:0000256" key="9">
    <source>
        <dbReference type="ARBA" id="ARBA00030757"/>
    </source>
</evidence>
<dbReference type="EMBL" id="JBHSPB010000024">
    <property type="protein sequence ID" value="MFC5724124.1"/>
    <property type="molecule type" value="Genomic_DNA"/>
</dbReference>
<evidence type="ECO:0000256" key="8">
    <source>
        <dbReference type="ARBA" id="ARBA00022691"/>
    </source>
</evidence>
<dbReference type="InterPro" id="IPR000682">
    <property type="entry name" value="PCMT"/>
</dbReference>
<name>A0ABW0Z5M3_9ACTN</name>
<keyword evidence="7" id="KW-0808">Transferase</keyword>
<reference evidence="13" key="1">
    <citation type="journal article" date="2019" name="Int. J. Syst. Evol. Microbiol.">
        <title>The Global Catalogue of Microorganisms (GCM) 10K type strain sequencing project: providing services to taxonomists for standard genome sequencing and annotation.</title>
        <authorList>
            <consortium name="The Broad Institute Genomics Platform"/>
            <consortium name="The Broad Institute Genome Sequencing Center for Infectious Disease"/>
            <person name="Wu L."/>
            <person name="Ma J."/>
        </authorList>
    </citation>
    <scope>NUCLEOTIDE SEQUENCE [LARGE SCALE GENOMIC DNA]</scope>
    <source>
        <strain evidence="13">CGMCC 4.7304</strain>
    </source>
</reference>